<name>A0A1G6R2W1_9BURK</name>
<protein>
    <submittedName>
        <fullName evidence="6">Predicted arabinose efflux permease, MFS family</fullName>
    </submittedName>
</protein>
<feature type="transmembrane region" description="Helical" evidence="4">
    <location>
        <begin position="87"/>
        <end position="103"/>
    </location>
</feature>
<organism evidence="6 7">
    <name type="scientific">Paracidovorax valerianellae</name>
    <dbReference type="NCBI Taxonomy" id="187868"/>
    <lineage>
        <taxon>Bacteria</taxon>
        <taxon>Pseudomonadati</taxon>
        <taxon>Pseudomonadota</taxon>
        <taxon>Betaproteobacteria</taxon>
        <taxon>Burkholderiales</taxon>
        <taxon>Comamonadaceae</taxon>
        <taxon>Paracidovorax</taxon>
    </lineage>
</organism>
<feature type="transmembrane region" description="Helical" evidence="4">
    <location>
        <begin position="35"/>
        <end position="53"/>
    </location>
</feature>
<dbReference type="AlphaFoldDB" id="A0A1G6R2W1"/>
<dbReference type="InterPro" id="IPR011701">
    <property type="entry name" value="MFS"/>
</dbReference>
<sequence>MTSTANPPATAPAGTLRQDARTIGLIGLAHGSSHFFHMLLPPLFPFLIAEFGFNYSQLGLLVSVFFIISGVGQALSGFLVDRVGARPILFFALSSFAVAGLMAGTSQGYAGLVLAAALAGLGNAPFHPVDFTILNKRVSPQRLGHGFSVHGISGNLGWATAPVFMAGIATATGSWRTACLCGAALAAVVLAVMVWQRDALDDRQGAWAAVPKPGGAAGAAAVAEHPMAFLKLPSVWLCFSFFFWTTCALSAIQSFASPALQQMYGLPLSVTSMVVTGYMLCGAAGMVVGGFLAGRVARLEGIITVCLLATGVLLLLVGTGWLPGMGAVAFAAIAGLGTGLAGPSRDMLIKRAAPPGATGRVYGTVYSGLDLGFCVAAPIFGALLDRGAAHGIFYGSAAALVLGVASAGVVGAGVAARARASRPMAA</sequence>
<keyword evidence="2 4" id="KW-1133">Transmembrane helix</keyword>
<accession>A0A1G6R2W1</accession>
<evidence type="ECO:0000256" key="3">
    <source>
        <dbReference type="ARBA" id="ARBA00023136"/>
    </source>
</evidence>
<dbReference type="PROSITE" id="PS50850">
    <property type="entry name" value="MFS"/>
    <property type="match status" value="1"/>
</dbReference>
<feature type="domain" description="Major facilitator superfamily (MFS) profile" evidence="5">
    <location>
        <begin position="22"/>
        <end position="415"/>
    </location>
</feature>
<dbReference type="OrthoDB" id="8520784at2"/>
<feature type="transmembrane region" description="Helical" evidence="4">
    <location>
        <begin position="324"/>
        <end position="341"/>
    </location>
</feature>
<feature type="transmembrane region" description="Helical" evidence="4">
    <location>
        <begin position="175"/>
        <end position="195"/>
    </location>
</feature>
<evidence type="ECO:0000256" key="1">
    <source>
        <dbReference type="ARBA" id="ARBA00022692"/>
    </source>
</evidence>
<evidence type="ECO:0000313" key="6">
    <source>
        <dbReference type="EMBL" id="SDC98979.1"/>
    </source>
</evidence>
<dbReference type="GO" id="GO:0022857">
    <property type="term" value="F:transmembrane transporter activity"/>
    <property type="evidence" value="ECO:0007669"/>
    <property type="project" value="InterPro"/>
</dbReference>
<evidence type="ECO:0000256" key="4">
    <source>
        <dbReference type="SAM" id="Phobius"/>
    </source>
</evidence>
<dbReference type="EMBL" id="FMZC01000004">
    <property type="protein sequence ID" value="SDC98979.1"/>
    <property type="molecule type" value="Genomic_DNA"/>
</dbReference>
<dbReference type="InterPro" id="IPR020846">
    <property type="entry name" value="MFS_dom"/>
</dbReference>
<dbReference type="PANTHER" id="PTHR43129:SF1">
    <property type="entry name" value="FOSMIDOMYCIN RESISTANCE PROTEIN"/>
    <property type="match status" value="1"/>
</dbReference>
<evidence type="ECO:0000259" key="5">
    <source>
        <dbReference type="PROSITE" id="PS50850"/>
    </source>
</evidence>
<keyword evidence="7" id="KW-1185">Reference proteome</keyword>
<dbReference type="Proteomes" id="UP000198781">
    <property type="component" value="Unassembled WGS sequence"/>
</dbReference>
<keyword evidence="3 4" id="KW-0472">Membrane</keyword>
<dbReference type="SUPFAM" id="SSF103473">
    <property type="entry name" value="MFS general substrate transporter"/>
    <property type="match status" value="1"/>
</dbReference>
<feature type="transmembrane region" description="Helical" evidence="4">
    <location>
        <begin position="392"/>
        <end position="416"/>
    </location>
</feature>
<feature type="transmembrane region" description="Helical" evidence="4">
    <location>
        <begin position="299"/>
        <end position="318"/>
    </location>
</feature>
<dbReference type="PANTHER" id="PTHR43129">
    <property type="entry name" value="FOSMIDOMYCIN RESISTANCE PROTEIN"/>
    <property type="match status" value="1"/>
</dbReference>
<evidence type="ECO:0000313" key="7">
    <source>
        <dbReference type="Proteomes" id="UP000198781"/>
    </source>
</evidence>
<feature type="transmembrane region" description="Helical" evidence="4">
    <location>
        <begin position="235"/>
        <end position="256"/>
    </location>
</feature>
<dbReference type="RefSeq" id="WP_092742097.1">
    <property type="nucleotide sequence ID" value="NZ_FMZC01000004.1"/>
</dbReference>
<feature type="transmembrane region" description="Helical" evidence="4">
    <location>
        <begin position="361"/>
        <end position="380"/>
    </location>
</feature>
<feature type="transmembrane region" description="Helical" evidence="4">
    <location>
        <begin position="59"/>
        <end position="80"/>
    </location>
</feature>
<feature type="transmembrane region" description="Helical" evidence="4">
    <location>
        <begin position="147"/>
        <end position="169"/>
    </location>
</feature>
<evidence type="ECO:0000256" key="2">
    <source>
        <dbReference type="ARBA" id="ARBA00022989"/>
    </source>
</evidence>
<dbReference type="InterPro" id="IPR036259">
    <property type="entry name" value="MFS_trans_sf"/>
</dbReference>
<dbReference type="Pfam" id="PF07690">
    <property type="entry name" value="MFS_1"/>
    <property type="match status" value="1"/>
</dbReference>
<keyword evidence="1 4" id="KW-0812">Transmembrane</keyword>
<dbReference type="STRING" id="187868.SAMN05192589_10424"/>
<reference evidence="6 7" key="1">
    <citation type="submission" date="2016-10" db="EMBL/GenBank/DDBJ databases">
        <authorList>
            <person name="de Groot N.N."/>
        </authorList>
    </citation>
    <scope>NUCLEOTIDE SEQUENCE [LARGE SCALE GENOMIC DNA]</scope>
    <source>
        <strain evidence="6 7">DSM 16619</strain>
    </source>
</reference>
<gene>
    <name evidence="6" type="ORF">SAMN05192589_10424</name>
</gene>
<dbReference type="Gene3D" id="1.20.1250.20">
    <property type="entry name" value="MFS general substrate transporter like domains"/>
    <property type="match status" value="2"/>
</dbReference>
<feature type="transmembrane region" description="Helical" evidence="4">
    <location>
        <begin position="109"/>
        <end position="126"/>
    </location>
</feature>
<proteinExistence type="predicted"/>
<dbReference type="GO" id="GO:0005886">
    <property type="term" value="C:plasma membrane"/>
    <property type="evidence" value="ECO:0007669"/>
    <property type="project" value="TreeGrafter"/>
</dbReference>
<feature type="transmembrane region" description="Helical" evidence="4">
    <location>
        <begin position="268"/>
        <end position="292"/>
    </location>
</feature>